<reference evidence="4 5" key="1">
    <citation type="submission" date="2018-09" db="EMBL/GenBank/DDBJ databases">
        <title>Streptomyces sp. nov. DS1-2, an endophytic actinomycete isolated from roots of Dendrobium scabrilingue.</title>
        <authorList>
            <person name="Kuncharoen N."/>
            <person name="Kudo T."/>
            <person name="Ohkuma M."/>
            <person name="Yuki M."/>
            <person name="Tanasupawat S."/>
        </authorList>
    </citation>
    <scope>NUCLEOTIDE SEQUENCE [LARGE SCALE GENOMIC DNA]</scope>
    <source>
        <strain evidence="2 5">AZ1-7</strain>
        <strain evidence="3 4">DS1-2</strain>
    </source>
</reference>
<dbReference type="PANTHER" id="PTHR33744:SF7">
    <property type="entry name" value="PUCR FAMILY TRANSCRIPTIONAL REGULATOR"/>
    <property type="match status" value="1"/>
</dbReference>
<proteinExistence type="predicted"/>
<evidence type="ECO:0000313" key="4">
    <source>
        <dbReference type="Proteomes" id="UP000268652"/>
    </source>
</evidence>
<sequence>MKGLLLRLSSLDADAAAAVRVIAHFQALLSVGTVDPVVLVRSTAGLVHCPAGLERPEGRVVRFAPDGVALPGVPGPVSARLALRPGGQVWLERNGEPGPLDELVLEWMAIAADMGPPRHVRSPHVADPALVETVLSEREAVEDRGRALRLLGLDPELPLRVVAVVGGGETDAGIEAVALLARGGPRAGVRIASMGALAAVLVQPGDGGDDLARELSAAVAERTRERATRATHAPRAAVRARGVRLGIGGGVAPFQAGASWAQARTALRFAVAGGPEERVVDHDALGSLALLADVPTARLRANPEVRALAGLAGRDGGDLSIAALAAFCRTGSLRQAAAALHLHHSSVAARLAGAEAALGRRLREPHDRFQAQLALYAWRLSVAE</sequence>
<feature type="domain" description="PucR C-terminal helix-turn-helix" evidence="1">
    <location>
        <begin position="323"/>
        <end position="376"/>
    </location>
</feature>
<keyword evidence="4" id="KW-1185">Reference proteome</keyword>
<dbReference type="EMBL" id="RBDY01000026">
    <property type="protein sequence ID" value="RKN16789.1"/>
    <property type="molecule type" value="Genomic_DNA"/>
</dbReference>
<evidence type="ECO:0000259" key="1">
    <source>
        <dbReference type="Pfam" id="PF13556"/>
    </source>
</evidence>
<dbReference type="InterPro" id="IPR051448">
    <property type="entry name" value="CdaR-like_regulators"/>
</dbReference>
<dbReference type="Proteomes" id="UP000275024">
    <property type="component" value="Unassembled WGS sequence"/>
</dbReference>
<dbReference type="PANTHER" id="PTHR33744">
    <property type="entry name" value="CARBOHYDRATE DIACID REGULATOR"/>
    <property type="match status" value="1"/>
</dbReference>
<dbReference type="EMBL" id="RBDX01000028">
    <property type="protein sequence ID" value="RKN05256.1"/>
    <property type="molecule type" value="Genomic_DNA"/>
</dbReference>
<accession>A0A3A9WCA5</accession>
<dbReference type="OrthoDB" id="5051269at2"/>
<protein>
    <recommendedName>
        <fullName evidence="1">PucR C-terminal helix-turn-helix domain-containing protein</fullName>
    </recommendedName>
</protein>
<dbReference type="InterPro" id="IPR025736">
    <property type="entry name" value="PucR_C-HTH_dom"/>
</dbReference>
<organism evidence="2 5">
    <name type="scientific">Streptomyces radicis</name>
    <dbReference type="NCBI Taxonomy" id="1750517"/>
    <lineage>
        <taxon>Bacteria</taxon>
        <taxon>Bacillati</taxon>
        <taxon>Actinomycetota</taxon>
        <taxon>Actinomycetes</taxon>
        <taxon>Kitasatosporales</taxon>
        <taxon>Streptomycetaceae</taxon>
        <taxon>Streptomyces</taxon>
    </lineage>
</organism>
<evidence type="ECO:0000313" key="5">
    <source>
        <dbReference type="Proteomes" id="UP000275024"/>
    </source>
</evidence>
<evidence type="ECO:0000313" key="2">
    <source>
        <dbReference type="EMBL" id="RKN05256.1"/>
    </source>
</evidence>
<evidence type="ECO:0000313" key="3">
    <source>
        <dbReference type="EMBL" id="RKN16789.1"/>
    </source>
</evidence>
<name>A0A3A9WCA5_9ACTN</name>
<dbReference type="AlphaFoldDB" id="A0A3A9WCA5"/>
<dbReference type="Proteomes" id="UP000268652">
    <property type="component" value="Unassembled WGS sequence"/>
</dbReference>
<dbReference type="Pfam" id="PF13556">
    <property type="entry name" value="HTH_30"/>
    <property type="match status" value="1"/>
</dbReference>
<dbReference type="RefSeq" id="WP_120699556.1">
    <property type="nucleotide sequence ID" value="NZ_RBDX01000028.1"/>
</dbReference>
<comment type="caution">
    <text evidence="2">The sequence shown here is derived from an EMBL/GenBank/DDBJ whole genome shotgun (WGS) entry which is preliminary data.</text>
</comment>
<gene>
    <name evidence="3" type="ORF">D7318_25550</name>
    <name evidence="2" type="ORF">D7319_26185</name>
</gene>
<dbReference type="InterPro" id="IPR042070">
    <property type="entry name" value="PucR_C-HTH_sf"/>
</dbReference>
<dbReference type="Gene3D" id="1.10.10.2840">
    <property type="entry name" value="PucR C-terminal helix-turn-helix domain"/>
    <property type="match status" value="1"/>
</dbReference>